<evidence type="ECO:0000256" key="1">
    <source>
        <dbReference type="SAM" id="MobiDB-lite"/>
    </source>
</evidence>
<name>A0A8H4PWX8_9HYPO</name>
<organism evidence="2 3">
    <name type="scientific">Ophiocordyceps sinensis</name>
    <dbReference type="NCBI Taxonomy" id="72228"/>
    <lineage>
        <taxon>Eukaryota</taxon>
        <taxon>Fungi</taxon>
        <taxon>Dikarya</taxon>
        <taxon>Ascomycota</taxon>
        <taxon>Pezizomycotina</taxon>
        <taxon>Sordariomycetes</taxon>
        <taxon>Hypocreomycetidae</taxon>
        <taxon>Hypocreales</taxon>
        <taxon>Ophiocordycipitaceae</taxon>
        <taxon>Ophiocordyceps</taxon>
    </lineage>
</organism>
<evidence type="ECO:0000313" key="3">
    <source>
        <dbReference type="Proteomes" id="UP000557566"/>
    </source>
</evidence>
<feature type="region of interest" description="Disordered" evidence="1">
    <location>
        <begin position="46"/>
        <end position="67"/>
    </location>
</feature>
<gene>
    <name evidence="2" type="ORF">G6O67_001166</name>
</gene>
<sequence>MELGDGMTIPCLLALSASIHMSQAARADRASSTQALAKNVVKLQGEAPTKAGQNGEGGRHKGALLENKGSKFRVPQRLILSNMAVVDPQLAADCSAFSLMSSSELQGKLS</sequence>
<dbReference type="AlphaFoldDB" id="A0A8H4PWX8"/>
<dbReference type="Proteomes" id="UP000557566">
    <property type="component" value="Unassembled WGS sequence"/>
</dbReference>
<reference evidence="2 3" key="1">
    <citation type="journal article" date="2020" name="Genome Biol. Evol.">
        <title>A new high-quality draft genome assembly of the Chinese cordyceps Ophiocordyceps sinensis.</title>
        <authorList>
            <person name="Shu R."/>
            <person name="Zhang J."/>
            <person name="Meng Q."/>
            <person name="Zhang H."/>
            <person name="Zhou G."/>
            <person name="Li M."/>
            <person name="Wu P."/>
            <person name="Zhao Y."/>
            <person name="Chen C."/>
            <person name="Qin Q."/>
        </authorList>
    </citation>
    <scope>NUCLEOTIDE SEQUENCE [LARGE SCALE GENOMIC DNA]</scope>
    <source>
        <strain evidence="2 3">IOZ07</strain>
    </source>
</reference>
<evidence type="ECO:0000313" key="2">
    <source>
        <dbReference type="EMBL" id="KAF4511972.1"/>
    </source>
</evidence>
<proteinExistence type="predicted"/>
<comment type="caution">
    <text evidence="2">The sequence shown here is derived from an EMBL/GenBank/DDBJ whole genome shotgun (WGS) entry which is preliminary data.</text>
</comment>
<keyword evidence="3" id="KW-1185">Reference proteome</keyword>
<accession>A0A8H4PWX8</accession>
<protein>
    <submittedName>
        <fullName evidence="2">Uncharacterized protein</fullName>
    </submittedName>
</protein>
<dbReference type="EMBL" id="JAAVMX010000002">
    <property type="protein sequence ID" value="KAF4511972.1"/>
    <property type="molecule type" value="Genomic_DNA"/>
</dbReference>